<gene>
    <name evidence="2" type="ORF">A3A44_01980</name>
</gene>
<dbReference type="EMBL" id="MHQT01000023">
    <property type="protein sequence ID" value="OHA09533.1"/>
    <property type="molecule type" value="Genomic_DNA"/>
</dbReference>
<comment type="caution">
    <text evidence="2">The sequence shown here is derived from an EMBL/GenBank/DDBJ whole genome shotgun (WGS) entry which is preliminary data.</text>
</comment>
<dbReference type="SUPFAM" id="SSF53335">
    <property type="entry name" value="S-adenosyl-L-methionine-dependent methyltransferases"/>
    <property type="match status" value="1"/>
</dbReference>
<dbReference type="PANTHER" id="PTHR43591">
    <property type="entry name" value="METHYLTRANSFERASE"/>
    <property type="match status" value="1"/>
</dbReference>
<dbReference type="CDD" id="cd02440">
    <property type="entry name" value="AdoMet_MTases"/>
    <property type="match status" value="1"/>
</dbReference>
<name>A0A1G2LD16_9BACT</name>
<protein>
    <recommendedName>
        <fullName evidence="1">Methyltransferase type 12 domain-containing protein</fullName>
    </recommendedName>
</protein>
<dbReference type="InterPro" id="IPR013217">
    <property type="entry name" value="Methyltransf_12"/>
</dbReference>
<evidence type="ECO:0000313" key="2">
    <source>
        <dbReference type="EMBL" id="OHA09533.1"/>
    </source>
</evidence>
<feature type="domain" description="Methyltransferase type 12" evidence="1">
    <location>
        <begin position="48"/>
        <end position="157"/>
    </location>
</feature>
<dbReference type="InterPro" id="IPR029063">
    <property type="entry name" value="SAM-dependent_MTases_sf"/>
</dbReference>
<organism evidence="2 3">
    <name type="scientific">Candidatus Sungbacteria bacterium RIFCSPLOWO2_01_FULL_60_25</name>
    <dbReference type="NCBI Taxonomy" id="1802281"/>
    <lineage>
        <taxon>Bacteria</taxon>
        <taxon>Candidatus Sungiibacteriota</taxon>
    </lineage>
</organism>
<proteinExistence type="predicted"/>
<reference evidence="2 3" key="1">
    <citation type="journal article" date="2016" name="Nat. Commun.">
        <title>Thousands of microbial genomes shed light on interconnected biogeochemical processes in an aquifer system.</title>
        <authorList>
            <person name="Anantharaman K."/>
            <person name="Brown C.T."/>
            <person name="Hug L.A."/>
            <person name="Sharon I."/>
            <person name="Castelle C.J."/>
            <person name="Probst A.J."/>
            <person name="Thomas B.C."/>
            <person name="Singh A."/>
            <person name="Wilkins M.J."/>
            <person name="Karaoz U."/>
            <person name="Brodie E.L."/>
            <person name="Williams K.H."/>
            <person name="Hubbard S.S."/>
            <person name="Banfield J.F."/>
        </authorList>
    </citation>
    <scope>NUCLEOTIDE SEQUENCE [LARGE SCALE GENOMIC DNA]</scope>
</reference>
<dbReference type="Gene3D" id="3.40.50.150">
    <property type="entry name" value="Vaccinia Virus protein VP39"/>
    <property type="match status" value="1"/>
</dbReference>
<evidence type="ECO:0000313" key="3">
    <source>
        <dbReference type="Proteomes" id="UP000178977"/>
    </source>
</evidence>
<dbReference type="Proteomes" id="UP000178977">
    <property type="component" value="Unassembled WGS sequence"/>
</dbReference>
<evidence type="ECO:0000259" key="1">
    <source>
        <dbReference type="Pfam" id="PF08242"/>
    </source>
</evidence>
<accession>A0A1G2LD16</accession>
<sequence>MRKPPATTPYGPVAAVYDAFLTFTGFKRGVERFLNRVDFAVPNNGRILDAGCGTGLLSFYFARRFPTARVVATDIDPAMLRELAELRDKQKLPVERLRIGESDLGNPAVVRFLNASQSTMLPHRSFDAIVVSGALEHVALNAAVARLAGLLKPGGTFFNLGMRRSPVGAALGMIYRYRPYRIADMRNAAINAGLSDVRVIRLGAEDFPANLSRVAMLARKAAPLR</sequence>
<dbReference type="GO" id="GO:0008168">
    <property type="term" value="F:methyltransferase activity"/>
    <property type="evidence" value="ECO:0007669"/>
    <property type="project" value="TreeGrafter"/>
</dbReference>
<dbReference type="PANTHER" id="PTHR43591:SF24">
    <property type="entry name" value="2-METHOXY-6-POLYPRENYL-1,4-BENZOQUINOL METHYLASE, MITOCHONDRIAL"/>
    <property type="match status" value="1"/>
</dbReference>
<dbReference type="AlphaFoldDB" id="A0A1G2LD16"/>
<dbReference type="STRING" id="1802281.A3A44_01980"/>
<dbReference type="Pfam" id="PF08242">
    <property type="entry name" value="Methyltransf_12"/>
    <property type="match status" value="1"/>
</dbReference>